<keyword evidence="2" id="KW-1185">Reference proteome</keyword>
<organism evidence="1 2">
    <name type="scientific">Hygrophoropsis aurantiaca</name>
    <dbReference type="NCBI Taxonomy" id="72124"/>
    <lineage>
        <taxon>Eukaryota</taxon>
        <taxon>Fungi</taxon>
        <taxon>Dikarya</taxon>
        <taxon>Basidiomycota</taxon>
        <taxon>Agaricomycotina</taxon>
        <taxon>Agaricomycetes</taxon>
        <taxon>Agaricomycetidae</taxon>
        <taxon>Boletales</taxon>
        <taxon>Coniophorineae</taxon>
        <taxon>Hygrophoropsidaceae</taxon>
        <taxon>Hygrophoropsis</taxon>
    </lineage>
</organism>
<sequence length="397" mass="43561">MLRSLGKNAVVNRTQFSFRDHVKTTGSAYTSCGYRSLQERTSLRSLSTIPSSPTTKPSSDHPNVPPPHLPPRKAKIDLKPSPIKPTTNKVHSPSQKQSQPNPHPKDNSLPTLKVNLVPKPPSPQSSVSVVELAKQDIAHATALGVLSPPAENAGAIKRFAHQAIQLFKFYFRGLKAINTHRRQASVIRARASSGGALPSRAELRFIRTFNQDALKLIPFVIIVLVAEEIIPFIALYVPKMLPSTCILPGQRDRIAAKTAEKQSAAISAHPRVFEALKKEGQTQGFVPLRNVDNPAALCGMLGLSSWGPTALAAWRIRRHIQYIASDDDALRQEGYGRDLTQFELVEALRERGILGDNLSLDDLISNLKWWLNTTGSTTQGDEVSRRILALGVAGTHY</sequence>
<comment type="caution">
    <text evidence="1">The sequence shown here is derived from an EMBL/GenBank/DDBJ whole genome shotgun (WGS) entry which is preliminary data.</text>
</comment>
<accession>A0ACB8AI98</accession>
<protein>
    <submittedName>
        <fullName evidence="1">Uncharacterized protein</fullName>
    </submittedName>
</protein>
<name>A0ACB8AI98_9AGAM</name>
<dbReference type="Proteomes" id="UP000790377">
    <property type="component" value="Unassembled WGS sequence"/>
</dbReference>
<reference evidence="1" key="1">
    <citation type="journal article" date="2021" name="New Phytol.">
        <title>Evolutionary innovations through gain and loss of genes in the ectomycorrhizal Boletales.</title>
        <authorList>
            <person name="Wu G."/>
            <person name="Miyauchi S."/>
            <person name="Morin E."/>
            <person name="Kuo A."/>
            <person name="Drula E."/>
            <person name="Varga T."/>
            <person name="Kohler A."/>
            <person name="Feng B."/>
            <person name="Cao Y."/>
            <person name="Lipzen A."/>
            <person name="Daum C."/>
            <person name="Hundley H."/>
            <person name="Pangilinan J."/>
            <person name="Johnson J."/>
            <person name="Barry K."/>
            <person name="LaButti K."/>
            <person name="Ng V."/>
            <person name="Ahrendt S."/>
            <person name="Min B."/>
            <person name="Choi I.G."/>
            <person name="Park H."/>
            <person name="Plett J.M."/>
            <person name="Magnuson J."/>
            <person name="Spatafora J.W."/>
            <person name="Nagy L.G."/>
            <person name="Henrissat B."/>
            <person name="Grigoriev I.V."/>
            <person name="Yang Z.L."/>
            <person name="Xu J."/>
            <person name="Martin F.M."/>
        </authorList>
    </citation>
    <scope>NUCLEOTIDE SEQUENCE</scope>
    <source>
        <strain evidence="1">ATCC 28755</strain>
    </source>
</reference>
<evidence type="ECO:0000313" key="2">
    <source>
        <dbReference type="Proteomes" id="UP000790377"/>
    </source>
</evidence>
<dbReference type="EMBL" id="MU267636">
    <property type="protein sequence ID" value="KAH7913185.1"/>
    <property type="molecule type" value="Genomic_DNA"/>
</dbReference>
<evidence type="ECO:0000313" key="1">
    <source>
        <dbReference type="EMBL" id="KAH7913185.1"/>
    </source>
</evidence>
<gene>
    <name evidence="1" type="ORF">BJ138DRAFT_1059668</name>
</gene>
<proteinExistence type="predicted"/>